<dbReference type="SUPFAM" id="SSF52799">
    <property type="entry name" value="(Phosphotyrosine protein) phosphatases II"/>
    <property type="match status" value="1"/>
</dbReference>
<evidence type="ECO:0000313" key="2">
    <source>
        <dbReference type="Proteomes" id="UP000326912"/>
    </source>
</evidence>
<evidence type="ECO:0000313" key="1">
    <source>
        <dbReference type="EMBL" id="GER90416.1"/>
    </source>
</evidence>
<reference evidence="1 2" key="1">
    <citation type="submission" date="2019-10" db="EMBL/GenBank/DDBJ databases">
        <title>Dictyobacter vulcani sp. nov., within the class Ktedonobacteria, isolated from soil of volcanic Mt. Zao.</title>
        <authorList>
            <person name="Zheng Y."/>
            <person name="Wang C.M."/>
            <person name="Sakai Y."/>
            <person name="Abe K."/>
            <person name="Yokota A."/>
            <person name="Yabe S."/>
        </authorList>
    </citation>
    <scope>NUCLEOTIDE SEQUENCE [LARGE SCALE GENOMIC DNA]</scope>
    <source>
        <strain evidence="1 2">W12</strain>
    </source>
</reference>
<protein>
    <submittedName>
        <fullName evidence="1">Uncharacterized protein</fullName>
    </submittedName>
</protein>
<keyword evidence="2" id="KW-1185">Reference proteome</keyword>
<gene>
    <name evidence="1" type="ORF">KDW_45780</name>
</gene>
<proteinExistence type="predicted"/>
<dbReference type="AlphaFoldDB" id="A0A5J4KZ12"/>
<organism evidence="1 2">
    <name type="scientific">Dictyobacter vulcani</name>
    <dbReference type="NCBI Taxonomy" id="2607529"/>
    <lineage>
        <taxon>Bacteria</taxon>
        <taxon>Bacillati</taxon>
        <taxon>Chloroflexota</taxon>
        <taxon>Ktedonobacteria</taxon>
        <taxon>Ktedonobacterales</taxon>
        <taxon>Dictyobacteraceae</taxon>
        <taxon>Dictyobacter</taxon>
    </lineage>
</organism>
<accession>A0A5J4KZ12</accession>
<dbReference type="InterPro" id="IPR029021">
    <property type="entry name" value="Prot-tyrosine_phosphatase-like"/>
</dbReference>
<comment type="caution">
    <text evidence="1">The sequence shown here is derived from an EMBL/GenBank/DDBJ whole genome shotgun (WGS) entry which is preliminary data.</text>
</comment>
<sequence length="56" mass="6226">MAASLLILNGFSPQQAVEQLSQARGYPVPETQEQQEWVMAFAAHLQDVSKQPDLPM</sequence>
<dbReference type="Proteomes" id="UP000326912">
    <property type="component" value="Unassembled WGS sequence"/>
</dbReference>
<dbReference type="EMBL" id="BKZW01000002">
    <property type="protein sequence ID" value="GER90416.1"/>
    <property type="molecule type" value="Genomic_DNA"/>
</dbReference>
<name>A0A5J4KZ12_9CHLR</name>